<dbReference type="Pfam" id="PF01521">
    <property type="entry name" value="Fe-S_biosyn"/>
    <property type="match status" value="1"/>
</dbReference>
<dbReference type="Gene3D" id="2.60.300.12">
    <property type="entry name" value="HesB-like domain"/>
    <property type="match status" value="1"/>
</dbReference>
<gene>
    <name evidence="2" type="ORF">ws034A6_0006</name>
</gene>
<dbReference type="InterPro" id="IPR035903">
    <property type="entry name" value="HesB-like_dom_sf"/>
</dbReference>
<protein>
    <submittedName>
        <fullName evidence="2">Protein involved in sulfur oxidation DsrR</fullName>
    </submittedName>
</protein>
<dbReference type="AlphaFoldDB" id="I1X562"/>
<proteinExistence type="predicted"/>
<feature type="domain" description="Core" evidence="1">
    <location>
        <begin position="2"/>
        <end position="95"/>
    </location>
</feature>
<evidence type="ECO:0000259" key="1">
    <source>
        <dbReference type="Pfam" id="PF01521"/>
    </source>
</evidence>
<dbReference type="SUPFAM" id="SSF89360">
    <property type="entry name" value="HesB-like domain"/>
    <property type="match status" value="1"/>
</dbReference>
<name>I1X562_9BACT</name>
<evidence type="ECO:0000313" key="2">
    <source>
        <dbReference type="EMBL" id="AFI78637.1"/>
    </source>
</evidence>
<organism evidence="2">
    <name type="scientific">uncultured bacterium ws034A6</name>
    <dbReference type="NCBI Taxonomy" id="1131824"/>
    <lineage>
        <taxon>Bacteria</taxon>
        <taxon>environmental samples</taxon>
    </lineage>
</organism>
<sequence length="103" mass="11064">MITITPAAAKQISASASQGNMEGLSMRIAAARNPDGSIHYGMGFDDQQLEGDLHITSEGINVVISETSKTLLEGTTLDYVELEPGEFQFIFMNPNDANYTPPA</sequence>
<dbReference type="EMBL" id="JQ256787">
    <property type="protein sequence ID" value="AFI78637.1"/>
    <property type="molecule type" value="Genomic_DNA"/>
</dbReference>
<reference evidence="2" key="1">
    <citation type="journal article" date="2012" name="ISME J.">
        <title>Roseobacter clade bacteria are abundant in coastal sediments and encode a novel combination of sulfur oxidation genes.</title>
        <authorList>
            <person name="Lenk S."/>
            <person name="Moraru C."/>
            <person name="Hahnke S."/>
            <person name="Arnds J."/>
            <person name="Richter M."/>
            <person name="Kube M."/>
            <person name="Reinhardt R."/>
            <person name="Brinkhoff T."/>
            <person name="Harder J."/>
            <person name="Amann R."/>
            <person name="Mussmann M."/>
        </authorList>
    </citation>
    <scope>NUCLEOTIDE SEQUENCE</scope>
</reference>
<accession>I1X562</accession>
<dbReference type="InterPro" id="IPR000361">
    <property type="entry name" value="ATAP_core_dom"/>
</dbReference>